<evidence type="ECO:0000313" key="2">
    <source>
        <dbReference type="Proteomes" id="UP001165190"/>
    </source>
</evidence>
<organism evidence="1 2">
    <name type="scientific">Hibiscus trionum</name>
    <name type="common">Flower of an hour</name>
    <dbReference type="NCBI Taxonomy" id="183268"/>
    <lineage>
        <taxon>Eukaryota</taxon>
        <taxon>Viridiplantae</taxon>
        <taxon>Streptophyta</taxon>
        <taxon>Embryophyta</taxon>
        <taxon>Tracheophyta</taxon>
        <taxon>Spermatophyta</taxon>
        <taxon>Magnoliopsida</taxon>
        <taxon>eudicotyledons</taxon>
        <taxon>Gunneridae</taxon>
        <taxon>Pentapetalae</taxon>
        <taxon>rosids</taxon>
        <taxon>malvids</taxon>
        <taxon>Malvales</taxon>
        <taxon>Malvaceae</taxon>
        <taxon>Malvoideae</taxon>
        <taxon>Hibiscus</taxon>
    </lineage>
</organism>
<sequence length="106" mass="11969">MAKLLPSLFVNAGTVRHLSTLSSSLNSIATHFEGFSRNPMSAKGIPKKHDRFDNVDDALAVFNKMIEKHPKPSIVEFTKLLAAIVRMKHYAVAKWNCLEFHMTFIL</sequence>
<evidence type="ECO:0008006" key="3">
    <source>
        <dbReference type="Google" id="ProtNLM"/>
    </source>
</evidence>
<keyword evidence="2" id="KW-1185">Reference proteome</keyword>
<evidence type="ECO:0000313" key="1">
    <source>
        <dbReference type="EMBL" id="GMJ12977.1"/>
    </source>
</evidence>
<accession>A0A9W7JH30</accession>
<protein>
    <recommendedName>
        <fullName evidence="3">Pentatricopeptide repeat-containing protein</fullName>
    </recommendedName>
</protein>
<name>A0A9W7JH30_HIBTR</name>
<dbReference type="OrthoDB" id="1934535at2759"/>
<proteinExistence type="predicted"/>
<dbReference type="EMBL" id="BSYR01000065">
    <property type="protein sequence ID" value="GMJ12977.1"/>
    <property type="molecule type" value="Genomic_DNA"/>
</dbReference>
<reference evidence="1" key="1">
    <citation type="submission" date="2023-05" db="EMBL/GenBank/DDBJ databases">
        <title>Genome and transcriptome analyses reveal genes involved in the formation of fine ridges on petal epidermal cells in Hibiscus trionum.</title>
        <authorList>
            <person name="Koshimizu S."/>
            <person name="Masuda S."/>
            <person name="Ishii T."/>
            <person name="Shirasu K."/>
            <person name="Hoshino A."/>
            <person name="Arita M."/>
        </authorList>
    </citation>
    <scope>NUCLEOTIDE SEQUENCE</scope>
    <source>
        <strain evidence="1">Hamamatsu line</strain>
    </source>
</reference>
<dbReference type="Proteomes" id="UP001165190">
    <property type="component" value="Unassembled WGS sequence"/>
</dbReference>
<gene>
    <name evidence="1" type="ORF">HRI_004966900</name>
</gene>
<dbReference type="AlphaFoldDB" id="A0A9W7JH30"/>
<comment type="caution">
    <text evidence="1">The sequence shown here is derived from an EMBL/GenBank/DDBJ whole genome shotgun (WGS) entry which is preliminary data.</text>
</comment>